<organism evidence="1 2">
    <name type="scientific">Campylobacter upsaliensis JV21</name>
    <dbReference type="NCBI Taxonomy" id="888826"/>
    <lineage>
        <taxon>Bacteria</taxon>
        <taxon>Pseudomonadati</taxon>
        <taxon>Campylobacterota</taxon>
        <taxon>Epsilonproteobacteria</taxon>
        <taxon>Campylobacterales</taxon>
        <taxon>Campylobacteraceae</taxon>
        <taxon>Campylobacter</taxon>
    </lineage>
</organism>
<accession>A0A828QVM7</accession>
<comment type="caution">
    <text evidence="1">The sequence shown here is derived from an EMBL/GenBank/DDBJ whole genome shotgun (WGS) entry which is preliminary data.</text>
</comment>
<dbReference type="EMBL" id="AEPU01000037">
    <property type="protein sequence ID" value="EFU71070.1"/>
    <property type="molecule type" value="Genomic_DNA"/>
</dbReference>
<dbReference type="AlphaFoldDB" id="A0A828QVM7"/>
<sequence length="62" mass="7028">MPIYAIISFTLLKLSKLTNKYATRAIKAVAIILNAFLSKPKISFASSFIGNILMQHNLRRFK</sequence>
<dbReference type="Proteomes" id="UP000005813">
    <property type="component" value="Unassembled WGS sequence"/>
</dbReference>
<proteinExistence type="predicted"/>
<protein>
    <submittedName>
        <fullName evidence="1">Mannitol-1-phosphate 5-dehydrogenase</fullName>
        <ecNumber evidence="1">1.1.1.17</ecNumber>
    </submittedName>
</protein>
<reference evidence="1 2" key="1">
    <citation type="submission" date="2010-12" db="EMBL/GenBank/DDBJ databases">
        <authorList>
            <person name="Muzny D."/>
            <person name="Qin X."/>
            <person name="Buhay C."/>
            <person name="Dugan-Rocha S."/>
            <person name="Ding Y."/>
            <person name="Chen G."/>
            <person name="Hawes A."/>
            <person name="Holder M."/>
            <person name="Jhangiani S."/>
            <person name="Johnson A."/>
            <person name="Khan Z."/>
            <person name="Li Z."/>
            <person name="Liu W."/>
            <person name="Liu X."/>
            <person name="Perez L."/>
            <person name="Shen H."/>
            <person name="Wang Q."/>
            <person name="Watt J."/>
            <person name="Xi L."/>
            <person name="Xin Y."/>
            <person name="Zhou J."/>
            <person name="Deng J."/>
            <person name="Jiang H."/>
            <person name="Liu Y."/>
            <person name="Qu J."/>
            <person name="Song X.-Z."/>
            <person name="Zhang L."/>
            <person name="Villasana D."/>
            <person name="Johnson A."/>
            <person name="Liu J."/>
            <person name="Liyanage D."/>
            <person name="Lorensuhewa L."/>
            <person name="Robinson T."/>
            <person name="Song A."/>
            <person name="Song B.-B."/>
            <person name="Dinh H."/>
            <person name="Thornton R."/>
            <person name="Coyle M."/>
            <person name="Francisco L."/>
            <person name="Jackson L."/>
            <person name="Javaid M."/>
            <person name="Korchina V."/>
            <person name="Kovar C."/>
            <person name="Mata R."/>
            <person name="Mathew T."/>
            <person name="Ngo R."/>
            <person name="Nguyen L."/>
            <person name="Nguyen N."/>
            <person name="Okwuonu G."/>
            <person name="Ongeri F."/>
            <person name="Pham C."/>
            <person name="Simmons D."/>
            <person name="Wilczek-Boney K."/>
            <person name="Hale W."/>
            <person name="Jakkamsetti A."/>
            <person name="Pham P."/>
            <person name="Ruth R."/>
            <person name="San Lucas F."/>
            <person name="Warren J."/>
            <person name="Zhang J."/>
            <person name="Zhao Z."/>
            <person name="Zhou C."/>
            <person name="Zhu D."/>
            <person name="Lee S."/>
            <person name="Bess C."/>
            <person name="Blankenburg K."/>
            <person name="Forbes L."/>
            <person name="Fu Q."/>
            <person name="Gubbala S."/>
            <person name="Hirani K."/>
            <person name="Jayaseelan J.C."/>
            <person name="Lara F."/>
            <person name="Munidasa M."/>
            <person name="Palculict T."/>
            <person name="Patil S."/>
            <person name="Pu L.-L."/>
            <person name="Saada N."/>
            <person name="Tang L."/>
            <person name="Weissenberger G."/>
            <person name="Zhu Y."/>
            <person name="Hemphill L."/>
            <person name="Shang Y."/>
            <person name="Youmans B."/>
            <person name="Ayvaz T."/>
            <person name="Ross M."/>
            <person name="Santibanez J."/>
            <person name="Aqrawi P."/>
            <person name="Gross S."/>
            <person name="Joshi V."/>
            <person name="Fowler G."/>
            <person name="Nazareth L."/>
            <person name="Reid J."/>
            <person name="Worley K."/>
            <person name="Petrosino J."/>
            <person name="Highlander S."/>
            <person name="Gibbs R."/>
        </authorList>
    </citation>
    <scope>NUCLEOTIDE SEQUENCE [LARGE SCALE GENOMIC DNA]</scope>
    <source>
        <strain evidence="1 2">JV21</strain>
    </source>
</reference>
<evidence type="ECO:0000313" key="2">
    <source>
        <dbReference type="Proteomes" id="UP000005813"/>
    </source>
</evidence>
<keyword evidence="1" id="KW-0560">Oxidoreductase</keyword>
<dbReference type="EC" id="1.1.1.17" evidence="1"/>
<gene>
    <name evidence="1" type="ORF">HMPREF9400_1670</name>
</gene>
<dbReference type="GO" id="GO:0008926">
    <property type="term" value="F:mannitol-1-phosphate 5-dehydrogenase activity"/>
    <property type="evidence" value="ECO:0007669"/>
    <property type="project" value="UniProtKB-EC"/>
</dbReference>
<name>A0A828QVM7_CAMUP</name>
<evidence type="ECO:0000313" key="1">
    <source>
        <dbReference type="EMBL" id="EFU71070.1"/>
    </source>
</evidence>